<dbReference type="SMART" id="SM00869">
    <property type="entry name" value="Autotransporter"/>
    <property type="match status" value="1"/>
</dbReference>
<dbReference type="Gene3D" id="2.160.20.20">
    <property type="match status" value="3"/>
</dbReference>
<organism evidence="4 5">
    <name type="scientific">Thauera humireducens</name>
    <dbReference type="NCBI Taxonomy" id="1134435"/>
    <lineage>
        <taxon>Bacteria</taxon>
        <taxon>Pseudomonadati</taxon>
        <taxon>Pseudomonadota</taxon>
        <taxon>Betaproteobacteria</taxon>
        <taxon>Rhodocyclales</taxon>
        <taxon>Zoogloeaceae</taxon>
        <taxon>Thauera</taxon>
    </lineage>
</organism>
<keyword evidence="1 2" id="KW-0732">Signal</keyword>
<dbReference type="KEGG" id="thu:AC731_009535"/>
<dbReference type="PROSITE" id="PS51208">
    <property type="entry name" value="AUTOTRANSPORTER"/>
    <property type="match status" value="1"/>
</dbReference>
<evidence type="ECO:0000313" key="4">
    <source>
        <dbReference type="EMBL" id="AMO37175.1"/>
    </source>
</evidence>
<dbReference type="SUPFAM" id="SSF51126">
    <property type="entry name" value="Pectin lyase-like"/>
    <property type="match status" value="4"/>
</dbReference>
<dbReference type="EMBL" id="CP014646">
    <property type="protein sequence ID" value="AMO37175.1"/>
    <property type="molecule type" value="Genomic_DNA"/>
</dbReference>
<proteinExistence type="predicted"/>
<name>A0A127K5F2_9RHOO</name>
<sequence>MRLAFAASTAFASGIALATPAVFFDGVVSSGQTNFSRVVKEATGDAIIYSFDLAAVASGSAFVVSATGGADVYVTATRNGSSSSFSGGFDNWSVGVSGTGTAAWQEIITEGFRLSFYTDAALTNPHLINAVGIAVNDWGTCCTGSNVTPDGSTAAGSAIYAVFDPDGAQSTTLIGNITDAAARADTDGDNRHFVAAIDDRNTFSSVAFAPNGSGEAFGAGGVLMFSVVGIGSVADGSSVVTVGTPPVPEIDTAVGFYTTTQLIADAVKPVFDGGTLKAASDGTVSDPLTVKATGGTIDAAGFTVTYSGAISDASGAPGAMTFTGAGTTVLSGTNTYSGATTVTGGTTLTLSGTLASTTISIASGATMNDSNGGLSSSASVTADGAFNLGANEAINTLNGSGTIGLGSNTLTVNNGTFSGVISGTGGLTKTSGGTLALAGTNTFTGPVAIDAGTLTLSGSLASSAISIAGGATLTDANGGLSSSASVTANGTFNLGANEAIDALNGGGTVGLGSSSLAVNGGSFSGVISGTGVLVKTGAGSLTLSGSNTYSGGTQINGGTVIVSTDANLGNTAAPLALNGGTLRSTGAFTTNRTTTLTGTGTFQTDTGTTLTHDGAVGGTGALDKSGAGTLQLCGDVSHSGGTTVSAGRLDLCGNVTATGGVDVAAGATLALLDSASLASASLLDIDGTLDISGSLIDATVRALTGSGSVVLGSRDLTLSDASGTFAGIISGSGGITVDGGTQTLSGNNTYTGYTVINTGAGLALAGSGQAGTGSTLVNNGSFDISGKTDDALLANMVGAGNVNLGANELTLANASGNFDGAISGTGSLNVAGGIATLGGNSTYTGGTTIGAGATVRISADTNLGDTSGELRIDGGTLQTTASFSSARDMVLSGNATLQSAAATTFSHSGDVTGSGALVKNGGGTLIMSGDLSHDGGTVVNAGTLQLYGDNAYTGGTTLNGGTLKVASDASLGDASSGIVVNGGTLRTTSSFTSTRAITAAGNGTLSADSGTTLTLSGSIEGSGQLTKSGTGTLVLSGDNSGGHSAGSGWTGGLIVNNGLVQVTNAWGLGWGNVTINGGSVNTTVDILTGQTIALAGGTIVNVDASTTTTLSGNITDAGGGGCFVKSGSGTLKLTGSMTQSNGTCVQEGELRTNGTLVSNVTVDSVGMLRGTGTIVGDMTVNGTLAPGNSPGTLTVAGTVTMTPGSTYLEDINGLGTGAGVGNYSRLLITGAGNQFIAGGATLAPNLVAITGIGTYTPYVPRVGDLFRIISAEGGIVGRFAPLSQPDGLASGTRMLAFYDVFGSNSIDLAVVPSSYAAFLSNANSNARSAGGAVDRIVDADQLGSATRTQSELAYRLAMLDAGSLKGMFTALAGEVHGALAAAAPLPGQWVQGAVGRQLRSGGQSAADNKEIAGRNALWVDVGGDHATWDADAMASGFSLNRRMLALGSDLHAGPIGRVGVGLSNAKSDVSAKGGSGTVEENMIFVYGQYRVGDYSIDGVLGYGINDYKSRRSDPLGVAGSLRSDLDGRNVLAGATLRRSIDYGSFILEPKVRILLQHSTREAGRESGESQAALSLSRHSADGARVVLGANLASPERDPLQADHTYQAGFGVGVDNGDALQPSLQSSLADSRHTIHAPDAGRAFAELGGSATIRMSSDTYAFIGVNGEARSGKRSYGGNVGVRISF</sequence>
<feature type="domain" description="Autotransporter" evidence="3">
    <location>
        <begin position="1410"/>
        <end position="1685"/>
    </location>
</feature>
<dbReference type="Proteomes" id="UP000036902">
    <property type="component" value="Chromosome"/>
</dbReference>
<keyword evidence="5" id="KW-1185">Reference proteome</keyword>
<evidence type="ECO:0000256" key="1">
    <source>
        <dbReference type="ARBA" id="ARBA00022729"/>
    </source>
</evidence>
<feature type="chain" id="PRO_5007797934" description="Autotransporter domain-containing protein" evidence="2">
    <location>
        <begin position="19"/>
        <end position="1685"/>
    </location>
</feature>
<dbReference type="InterPro" id="IPR013425">
    <property type="entry name" value="Autotrns_rpt"/>
</dbReference>
<feature type="signal peptide" evidence="2">
    <location>
        <begin position="1"/>
        <end position="18"/>
    </location>
</feature>
<evidence type="ECO:0000256" key="2">
    <source>
        <dbReference type="SAM" id="SignalP"/>
    </source>
</evidence>
<reference evidence="5" key="1">
    <citation type="submission" date="2016-03" db="EMBL/GenBank/DDBJ databases">
        <authorList>
            <person name="Ma C."/>
            <person name="Zhou S."/>
            <person name="Yang G."/>
        </authorList>
    </citation>
    <scope>NUCLEOTIDE SEQUENCE [LARGE SCALE GENOMIC DNA]</scope>
    <source>
        <strain evidence="5">SgZ-1</strain>
    </source>
</reference>
<dbReference type="InterPro" id="IPR011050">
    <property type="entry name" value="Pectin_lyase_fold/virulence"/>
</dbReference>
<evidence type="ECO:0000313" key="5">
    <source>
        <dbReference type="Proteomes" id="UP000036902"/>
    </source>
</evidence>
<dbReference type="InterPro" id="IPR012332">
    <property type="entry name" value="Autotransporter_pectin_lyase_C"/>
</dbReference>
<accession>A0A127K5F2</accession>
<evidence type="ECO:0000259" key="3">
    <source>
        <dbReference type="PROSITE" id="PS51208"/>
    </source>
</evidence>
<dbReference type="Pfam" id="PF12951">
    <property type="entry name" value="PATR"/>
    <property type="match status" value="9"/>
</dbReference>
<protein>
    <recommendedName>
        <fullName evidence="3">Autotransporter domain-containing protein</fullName>
    </recommendedName>
</protein>
<dbReference type="InterPro" id="IPR005546">
    <property type="entry name" value="Autotransporte_beta"/>
</dbReference>
<gene>
    <name evidence="4" type="ORF">AC731_009535</name>
</gene>
<dbReference type="STRING" id="1134435.AC731_009535"/>
<dbReference type="SUPFAM" id="SSF103515">
    <property type="entry name" value="Autotransporter"/>
    <property type="match status" value="1"/>
</dbReference>
<dbReference type="InterPro" id="IPR036709">
    <property type="entry name" value="Autotransporte_beta_dom_sf"/>
</dbReference>
<dbReference type="NCBIfam" id="TIGR02601">
    <property type="entry name" value="autotrns_rpt"/>
    <property type="match status" value="5"/>
</dbReference>
<dbReference type="Gene3D" id="2.40.128.130">
    <property type="entry name" value="Autotransporter beta-domain"/>
    <property type="match status" value="1"/>
</dbReference>